<name>A0AAE1QK25_9EUCA</name>
<dbReference type="Proteomes" id="UP001292094">
    <property type="component" value="Unassembled WGS sequence"/>
</dbReference>
<comment type="caution">
    <text evidence="1">The sequence shown here is derived from an EMBL/GenBank/DDBJ whole genome shotgun (WGS) entry which is preliminary data.</text>
</comment>
<reference evidence="1" key="1">
    <citation type="submission" date="2023-11" db="EMBL/GenBank/DDBJ databases">
        <title>Genome assemblies of two species of porcelain crab, Petrolisthes cinctipes and Petrolisthes manimaculis (Anomura: Porcellanidae).</title>
        <authorList>
            <person name="Angst P."/>
        </authorList>
    </citation>
    <scope>NUCLEOTIDE SEQUENCE</scope>
    <source>
        <strain evidence="1">PB745_02</strain>
        <tissue evidence="1">Gill</tissue>
    </source>
</reference>
<dbReference type="AlphaFoldDB" id="A0AAE1QK25"/>
<evidence type="ECO:0000313" key="2">
    <source>
        <dbReference type="Proteomes" id="UP001292094"/>
    </source>
</evidence>
<organism evidence="1 2">
    <name type="scientific">Petrolisthes manimaculis</name>
    <dbReference type="NCBI Taxonomy" id="1843537"/>
    <lineage>
        <taxon>Eukaryota</taxon>
        <taxon>Metazoa</taxon>
        <taxon>Ecdysozoa</taxon>
        <taxon>Arthropoda</taxon>
        <taxon>Crustacea</taxon>
        <taxon>Multicrustacea</taxon>
        <taxon>Malacostraca</taxon>
        <taxon>Eumalacostraca</taxon>
        <taxon>Eucarida</taxon>
        <taxon>Decapoda</taxon>
        <taxon>Pleocyemata</taxon>
        <taxon>Anomura</taxon>
        <taxon>Galatheoidea</taxon>
        <taxon>Porcellanidae</taxon>
        <taxon>Petrolisthes</taxon>
    </lineage>
</organism>
<evidence type="ECO:0000313" key="1">
    <source>
        <dbReference type="EMBL" id="KAK4327805.1"/>
    </source>
</evidence>
<gene>
    <name evidence="1" type="ORF">Pmani_001730</name>
</gene>
<protein>
    <submittedName>
        <fullName evidence="1">Uncharacterized protein</fullName>
    </submittedName>
</protein>
<proteinExistence type="predicted"/>
<keyword evidence="2" id="KW-1185">Reference proteome</keyword>
<accession>A0AAE1QK25</accession>
<dbReference type="EMBL" id="JAWZYT010000122">
    <property type="protein sequence ID" value="KAK4327805.1"/>
    <property type="molecule type" value="Genomic_DNA"/>
</dbReference>
<sequence length="77" mass="8619">MTLIPYSSTEEDTYIKFPASVEHNRSTARMALNINTTEMEAVAILIHRTAIYREGSPLHSTSVLMREPLLKWGGQAA</sequence>